<dbReference type="InterPro" id="IPR000764">
    <property type="entry name" value="Uridine_kinase-like"/>
</dbReference>
<dbReference type="EMBL" id="EAAA01001129">
    <property type="status" value="NOT_ANNOTATED_CDS"/>
    <property type="molecule type" value="Genomic_DNA"/>
</dbReference>
<sequence>TIMSVGCKCAAIMPGSETNRERPFIIGVSGGTSSGKTSVCQKIIELLGESSAVNGARKVAIISQDNFYKSLNAEEIRLANNCQYNFDHPDAFDTKLMKATILDIANGRTIKIPDYDFKTHTRRKEFCEELHKCDVVLFEGILVFYHKEIRELFNMKLFVDSDADTRLSRRVLRDITDRGRTLESVLQQYTTFVKPAFEEFCLPSKKYADVIIPRGAENLVAINLIVQHIRDILNGGIIKRANG</sequence>
<evidence type="ECO:0000259" key="11">
    <source>
        <dbReference type="Pfam" id="PF00485"/>
    </source>
</evidence>
<feature type="domain" description="Phosphoribulokinase/uridine kinase" evidence="11">
    <location>
        <begin position="25"/>
        <end position="220"/>
    </location>
</feature>
<dbReference type="GO" id="GO:0004849">
    <property type="term" value="F:uridine kinase activity"/>
    <property type="evidence" value="ECO:0007669"/>
    <property type="project" value="UniProtKB-EC"/>
</dbReference>
<dbReference type="UniPathway" id="UPA00579">
    <property type="reaction ID" value="UER00640"/>
</dbReference>
<evidence type="ECO:0000256" key="1">
    <source>
        <dbReference type="ARBA" id="ARBA00004690"/>
    </source>
</evidence>
<dbReference type="SUPFAM" id="SSF52540">
    <property type="entry name" value="P-loop containing nucleoside triphosphate hydrolases"/>
    <property type="match status" value="1"/>
</dbReference>
<evidence type="ECO:0000313" key="12">
    <source>
        <dbReference type="Ensembl" id="ENSCINP00000014825.3"/>
    </source>
</evidence>
<dbReference type="InterPro" id="IPR006083">
    <property type="entry name" value="PRK/URK"/>
</dbReference>
<dbReference type="PRINTS" id="PR00988">
    <property type="entry name" value="URIDINKINASE"/>
</dbReference>
<organism evidence="12 13">
    <name type="scientific">Ciona intestinalis</name>
    <name type="common">Transparent sea squirt</name>
    <name type="synonym">Ascidia intestinalis</name>
    <dbReference type="NCBI Taxonomy" id="7719"/>
    <lineage>
        <taxon>Eukaryota</taxon>
        <taxon>Metazoa</taxon>
        <taxon>Chordata</taxon>
        <taxon>Tunicata</taxon>
        <taxon>Ascidiacea</taxon>
        <taxon>Phlebobranchia</taxon>
        <taxon>Cionidae</taxon>
        <taxon>Ciona</taxon>
    </lineage>
</organism>
<comment type="pathway">
    <text evidence="1 10">Pyrimidine metabolism; UMP biosynthesis via salvage pathway; UMP from uridine: step 1/1.</text>
</comment>
<keyword evidence="13" id="KW-1185">Reference proteome</keyword>
<protein>
    <recommendedName>
        <fullName evidence="10">Uridine-cytidine kinase</fullName>
        <ecNumber evidence="10">2.7.1.48</ecNumber>
    </recommendedName>
</protein>
<evidence type="ECO:0000256" key="8">
    <source>
        <dbReference type="ARBA" id="ARBA00047436"/>
    </source>
</evidence>
<evidence type="ECO:0000256" key="5">
    <source>
        <dbReference type="ARBA" id="ARBA00022741"/>
    </source>
</evidence>
<dbReference type="InParanoid" id="F6VKX1"/>
<dbReference type="Pfam" id="PF00485">
    <property type="entry name" value="PRK"/>
    <property type="match status" value="1"/>
</dbReference>
<dbReference type="InterPro" id="IPR027417">
    <property type="entry name" value="P-loop_NTPase"/>
</dbReference>
<dbReference type="Proteomes" id="UP000008144">
    <property type="component" value="Chromosome 13"/>
</dbReference>
<reference evidence="13" key="1">
    <citation type="journal article" date="2002" name="Science">
        <title>The draft genome of Ciona intestinalis: insights into chordate and vertebrate origins.</title>
        <authorList>
            <person name="Dehal P."/>
            <person name="Satou Y."/>
            <person name="Campbell R.K."/>
            <person name="Chapman J."/>
            <person name="Degnan B."/>
            <person name="De Tomaso A."/>
            <person name="Davidson B."/>
            <person name="Di Gregorio A."/>
            <person name="Gelpke M."/>
            <person name="Goodstein D.M."/>
            <person name="Harafuji N."/>
            <person name="Hastings K.E."/>
            <person name="Ho I."/>
            <person name="Hotta K."/>
            <person name="Huang W."/>
            <person name="Kawashima T."/>
            <person name="Lemaire P."/>
            <person name="Martinez D."/>
            <person name="Meinertzhagen I.A."/>
            <person name="Necula S."/>
            <person name="Nonaka M."/>
            <person name="Putnam N."/>
            <person name="Rash S."/>
            <person name="Saiga H."/>
            <person name="Satake M."/>
            <person name="Terry A."/>
            <person name="Yamada L."/>
            <person name="Wang H.G."/>
            <person name="Awazu S."/>
            <person name="Azumi K."/>
            <person name="Boore J."/>
            <person name="Branno M."/>
            <person name="Chin-Bow S."/>
            <person name="DeSantis R."/>
            <person name="Doyle S."/>
            <person name="Francino P."/>
            <person name="Keys D.N."/>
            <person name="Haga S."/>
            <person name="Hayashi H."/>
            <person name="Hino K."/>
            <person name="Imai K.S."/>
            <person name="Inaba K."/>
            <person name="Kano S."/>
            <person name="Kobayashi K."/>
            <person name="Kobayashi M."/>
            <person name="Lee B.I."/>
            <person name="Makabe K.W."/>
            <person name="Manohar C."/>
            <person name="Matassi G."/>
            <person name="Medina M."/>
            <person name="Mochizuki Y."/>
            <person name="Mount S."/>
            <person name="Morishita T."/>
            <person name="Miura S."/>
            <person name="Nakayama A."/>
            <person name="Nishizaka S."/>
            <person name="Nomoto H."/>
            <person name="Ohta F."/>
            <person name="Oishi K."/>
            <person name="Rigoutsos I."/>
            <person name="Sano M."/>
            <person name="Sasaki A."/>
            <person name="Sasakura Y."/>
            <person name="Shoguchi E."/>
            <person name="Shin-i T."/>
            <person name="Spagnuolo A."/>
            <person name="Stainier D."/>
            <person name="Suzuki M.M."/>
            <person name="Tassy O."/>
            <person name="Takatori N."/>
            <person name="Tokuoka M."/>
            <person name="Yagi K."/>
            <person name="Yoshizaki F."/>
            <person name="Wada S."/>
            <person name="Zhang C."/>
            <person name="Hyatt P.D."/>
            <person name="Larimer F."/>
            <person name="Detter C."/>
            <person name="Doggett N."/>
            <person name="Glavina T."/>
            <person name="Hawkins T."/>
            <person name="Richardson P."/>
            <person name="Lucas S."/>
            <person name="Kohara Y."/>
            <person name="Levine M."/>
            <person name="Satoh N."/>
            <person name="Rokhsar D.S."/>
        </authorList>
    </citation>
    <scope>NUCLEOTIDE SEQUENCE [LARGE SCALE GENOMIC DNA]</scope>
</reference>
<comment type="catalytic activity">
    <reaction evidence="9 10">
        <text>uridine + ATP = UMP + ADP + H(+)</text>
        <dbReference type="Rhea" id="RHEA:16825"/>
        <dbReference type="ChEBI" id="CHEBI:15378"/>
        <dbReference type="ChEBI" id="CHEBI:16704"/>
        <dbReference type="ChEBI" id="CHEBI:30616"/>
        <dbReference type="ChEBI" id="CHEBI:57865"/>
        <dbReference type="ChEBI" id="CHEBI:456216"/>
        <dbReference type="EC" id="2.7.1.48"/>
    </reaction>
</comment>
<dbReference type="GO" id="GO:0043771">
    <property type="term" value="F:cytidine kinase activity"/>
    <property type="evidence" value="ECO:0007669"/>
    <property type="project" value="RHEA"/>
</dbReference>
<comment type="pathway">
    <text evidence="2 10">Pyrimidine metabolism; CTP biosynthesis via salvage pathway; CTP from cytidine: step 1/3.</text>
</comment>
<dbReference type="AlphaFoldDB" id="F6VKX1"/>
<comment type="catalytic activity">
    <reaction evidence="8 10">
        <text>cytidine + ATP = CMP + ADP + H(+)</text>
        <dbReference type="Rhea" id="RHEA:24674"/>
        <dbReference type="ChEBI" id="CHEBI:15378"/>
        <dbReference type="ChEBI" id="CHEBI:17562"/>
        <dbReference type="ChEBI" id="CHEBI:30616"/>
        <dbReference type="ChEBI" id="CHEBI:60377"/>
        <dbReference type="ChEBI" id="CHEBI:456216"/>
        <dbReference type="EC" id="2.7.1.48"/>
    </reaction>
</comment>
<dbReference type="FunFam" id="3.40.50.300:FF:000297">
    <property type="entry name" value="Uridine-cytidine kinase 2"/>
    <property type="match status" value="1"/>
</dbReference>
<evidence type="ECO:0000256" key="2">
    <source>
        <dbReference type="ARBA" id="ARBA00004784"/>
    </source>
</evidence>
<dbReference type="Gene3D" id="3.40.50.300">
    <property type="entry name" value="P-loop containing nucleotide triphosphate hydrolases"/>
    <property type="match status" value="1"/>
</dbReference>
<dbReference type="OMA" id="TVKPMHE"/>
<dbReference type="NCBIfam" id="TIGR00235">
    <property type="entry name" value="udk"/>
    <property type="match status" value="1"/>
</dbReference>
<dbReference type="FunCoup" id="F6VKX1">
    <property type="interactions" value="153"/>
</dbReference>
<reference evidence="12" key="2">
    <citation type="journal article" date="2008" name="Genome Biol.">
        <title>Improved genome assembly and evidence-based global gene model set for the chordate Ciona intestinalis: new insight into intron and operon populations.</title>
        <authorList>
            <person name="Satou Y."/>
            <person name="Mineta K."/>
            <person name="Ogasawara M."/>
            <person name="Sasakura Y."/>
            <person name="Shoguchi E."/>
            <person name="Ueno K."/>
            <person name="Yamada L."/>
            <person name="Matsumoto J."/>
            <person name="Wasserscheid J."/>
            <person name="Dewar K."/>
            <person name="Wiley G.B."/>
            <person name="Macmil S.L."/>
            <person name="Roe B.A."/>
            <person name="Zeller R.W."/>
            <person name="Hastings K.E."/>
            <person name="Lemaire P."/>
            <person name="Lindquist E."/>
            <person name="Endo T."/>
            <person name="Hotta K."/>
            <person name="Inaba K."/>
        </authorList>
    </citation>
    <scope>NUCLEOTIDE SEQUENCE [LARGE SCALE GENOMIC DNA]</scope>
    <source>
        <strain evidence="12">wild type</strain>
    </source>
</reference>
<dbReference type="HOGENOM" id="CLU_021278_1_1_1"/>
<reference evidence="12" key="3">
    <citation type="submission" date="2025-08" db="UniProtKB">
        <authorList>
            <consortium name="Ensembl"/>
        </authorList>
    </citation>
    <scope>IDENTIFICATION</scope>
</reference>
<keyword evidence="6 10" id="KW-0418">Kinase</keyword>
<proteinExistence type="inferred from homology"/>
<evidence type="ECO:0000256" key="9">
    <source>
        <dbReference type="ARBA" id="ARBA00048909"/>
    </source>
</evidence>
<accession>F6VKX1</accession>
<dbReference type="PANTHER" id="PTHR10285">
    <property type="entry name" value="URIDINE KINASE"/>
    <property type="match status" value="1"/>
</dbReference>
<dbReference type="Ensembl" id="ENSCINT00000014825.3">
    <property type="protein sequence ID" value="ENSCINP00000014825.3"/>
    <property type="gene ID" value="ENSCING00000022540.1"/>
</dbReference>
<dbReference type="EC" id="2.7.1.48" evidence="10"/>
<evidence type="ECO:0000256" key="4">
    <source>
        <dbReference type="ARBA" id="ARBA00022679"/>
    </source>
</evidence>
<reference evidence="12" key="4">
    <citation type="submission" date="2025-09" db="UniProtKB">
        <authorList>
            <consortium name="Ensembl"/>
        </authorList>
    </citation>
    <scope>IDENTIFICATION</scope>
</reference>
<dbReference type="GeneTree" id="ENSGT01020000230412"/>
<name>F6VKX1_CIOIN</name>
<dbReference type="STRING" id="7719.ENSCINP00000014825"/>
<evidence type="ECO:0000313" key="13">
    <source>
        <dbReference type="Proteomes" id="UP000008144"/>
    </source>
</evidence>
<dbReference type="UniPathway" id="UPA00574">
    <property type="reaction ID" value="UER00637"/>
</dbReference>
<keyword evidence="4 10" id="KW-0808">Transferase</keyword>
<dbReference type="GO" id="GO:0005524">
    <property type="term" value="F:ATP binding"/>
    <property type="evidence" value="ECO:0007669"/>
    <property type="project" value="UniProtKB-KW"/>
</dbReference>
<dbReference type="GO" id="GO:0044211">
    <property type="term" value="P:CTP salvage"/>
    <property type="evidence" value="ECO:0007669"/>
    <property type="project" value="UniProtKB-UniPathway"/>
</dbReference>
<evidence type="ECO:0000256" key="7">
    <source>
        <dbReference type="ARBA" id="ARBA00022840"/>
    </source>
</evidence>
<keyword evidence="5 10" id="KW-0547">Nucleotide-binding</keyword>
<evidence type="ECO:0000256" key="6">
    <source>
        <dbReference type="ARBA" id="ARBA00022777"/>
    </source>
</evidence>
<keyword evidence="7 10" id="KW-0067">ATP-binding</keyword>
<comment type="similarity">
    <text evidence="3 10">Belongs to the uridine kinase family.</text>
</comment>
<evidence type="ECO:0000256" key="10">
    <source>
        <dbReference type="RuleBase" id="RU003825"/>
    </source>
</evidence>
<dbReference type="GO" id="GO:0044206">
    <property type="term" value="P:UMP salvage"/>
    <property type="evidence" value="ECO:0007669"/>
    <property type="project" value="UniProtKB-UniPathway"/>
</dbReference>
<evidence type="ECO:0000256" key="3">
    <source>
        <dbReference type="ARBA" id="ARBA00005408"/>
    </source>
</evidence>
<dbReference type="CDD" id="cd02023">
    <property type="entry name" value="UMPK"/>
    <property type="match status" value="1"/>
</dbReference>
<dbReference type="NCBIfam" id="NF004018">
    <property type="entry name" value="PRK05480.1"/>
    <property type="match status" value="1"/>
</dbReference>